<dbReference type="OrthoDB" id="9807744at2"/>
<sequence>MEKSANTRIEVIDAIRGFAVLGILLANIQSWSGYKFLPFTELAELPYYTLDAVLYWWNTFLVDSKFYAIFSLLFGVGFGLQWERKQHQAETFLPMYRRRMAFLLLFGFLHMLLWSGDILLLYAILAFVMIALRSLSPRSQLLLGVTLMFAFLLTHLVVLLTGEPEVATGKLAHHNYPDMSGEAVIAAFASTDWGQIFEVNLHNIYWRWHDFIPNGRISRVLGFFLIGCYLARTGFFTGAARRPLTLLVCLVSGVALTLIAMNMGLSMASWARHPMDLVSKQLYVLGQLLMALGYMCVLVLAFETGIGRQLMHPLTLIGRTAFTSYLGQTVIGVGIFYGVGLGHIATLGLAQLGVLAIGIYAFQVVFASTWLRFFRQGPVEWAWRCLTAKKILPNRRKAP</sequence>
<protein>
    <recommendedName>
        <fullName evidence="2">DUF418 domain-containing protein</fullName>
    </recommendedName>
</protein>
<keyword evidence="1" id="KW-0812">Transmembrane</keyword>
<evidence type="ECO:0000313" key="3">
    <source>
        <dbReference type="EMBL" id="PLW70690.1"/>
    </source>
</evidence>
<feature type="transmembrane region" description="Helical" evidence="1">
    <location>
        <begin position="54"/>
        <end position="80"/>
    </location>
</feature>
<keyword evidence="1" id="KW-1133">Transmembrane helix</keyword>
<dbReference type="RefSeq" id="WP_101516985.1">
    <property type="nucleotide sequence ID" value="NZ_PKUS01000001.1"/>
</dbReference>
<dbReference type="InterPro" id="IPR052529">
    <property type="entry name" value="Bact_Transport_Assoc"/>
</dbReference>
<comment type="caution">
    <text evidence="3">The sequence shown here is derived from an EMBL/GenBank/DDBJ whole genome shotgun (WGS) entry which is preliminary data.</text>
</comment>
<feature type="domain" description="DUF418" evidence="2">
    <location>
        <begin position="230"/>
        <end position="389"/>
    </location>
</feature>
<proteinExistence type="predicted"/>
<feature type="transmembrane region" description="Helical" evidence="1">
    <location>
        <begin position="322"/>
        <end position="340"/>
    </location>
</feature>
<feature type="transmembrane region" description="Helical" evidence="1">
    <location>
        <begin position="101"/>
        <end position="129"/>
    </location>
</feature>
<dbReference type="AlphaFoldDB" id="A0A2N5X876"/>
<accession>A0A2N5X876</accession>
<reference evidence="3 4" key="1">
    <citation type="submission" date="2018-01" db="EMBL/GenBank/DDBJ databases">
        <title>The draft genome sequence of Halioglobus lutimaris HF004.</title>
        <authorList>
            <person name="Du Z.-J."/>
            <person name="Shi M.-J."/>
        </authorList>
    </citation>
    <scope>NUCLEOTIDE SEQUENCE [LARGE SCALE GENOMIC DNA]</scope>
    <source>
        <strain evidence="3 4">HF004</strain>
    </source>
</reference>
<organism evidence="3 4">
    <name type="scientific">Pseudohalioglobus lutimaris</name>
    <dbReference type="NCBI Taxonomy" id="1737061"/>
    <lineage>
        <taxon>Bacteria</taxon>
        <taxon>Pseudomonadati</taxon>
        <taxon>Pseudomonadota</taxon>
        <taxon>Gammaproteobacteria</taxon>
        <taxon>Cellvibrionales</taxon>
        <taxon>Halieaceae</taxon>
        <taxon>Pseudohalioglobus</taxon>
    </lineage>
</organism>
<keyword evidence="1" id="KW-0472">Membrane</keyword>
<dbReference type="Proteomes" id="UP000235005">
    <property type="component" value="Unassembled WGS sequence"/>
</dbReference>
<evidence type="ECO:0000259" key="2">
    <source>
        <dbReference type="Pfam" id="PF04235"/>
    </source>
</evidence>
<evidence type="ECO:0000256" key="1">
    <source>
        <dbReference type="SAM" id="Phobius"/>
    </source>
</evidence>
<dbReference type="PANTHER" id="PTHR30590:SF2">
    <property type="entry name" value="INNER MEMBRANE PROTEIN"/>
    <property type="match status" value="1"/>
</dbReference>
<feature type="transmembrane region" description="Helical" evidence="1">
    <location>
        <begin position="282"/>
        <end position="302"/>
    </location>
</feature>
<keyword evidence="4" id="KW-1185">Reference proteome</keyword>
<feature type="transmembrane region" description="Helical" evidence="1">
    <location>
        <begin position="141"/>
        <end position="160"/>
    </location>
</feature>
<name>A0A2N5X876_9GAMM</name>
<feature type="transmembrane region" description="Helical" evidence="1">
    <location>
        <begin position="12"/>
        <end position="34"/>
    </location>
</feature>
<gene>
    <name evidence="3" type="ORF">C0039_00725</name>
</gene>
<dbReference type="EMBL" id="PKUS01000001">
    <property type="protein sequence ID" value="PLW70690.1"/>
    <property type="molecule type" value="Genomic_DNA"/>
</dbReference>
<feature type="transmembrane region" description="Helical" evidence="1">
    <location>
        <begin position="244"/>
        <end position="270"/>
    </location>
</feature>
<evidence type="ECO:0000313" key="4">
    <source>
        <dbReference type="Proteomes" id="UP000235005"/>
    </source>
</evidence>
<dbReference type="Pfam" id="PF04235">
    <property type="entry name" value="DUF418"/>
    <property type="match status" value="1"/>
</dbReference>
<feature type="transmembrane region" description="Helical" evidence="1">
    <location>
        <begin position="352"/>
        <end position="373"/>
    </location>
</feature>
<dbReference type="PANTHER" id="PTHR30590">
    <property type="entry name" value="INNER MEMBRANE PROTEIN"/>
    <property type="match status" value="1"/>
</dbReference>
<dbReference type="InterPro" id="IPR007349">
    <property type="entry name" value="DUF418"/>
</dbReference>